<reference evidence="2 3" key="1">
    <citation type="journal article" date="2014" name="BMC Genomics">
        <title>Oil accumulation mechanisms of the oleaginous microalga Chlorella protothecoides revealed through its genome, transcriptomes, and proteomes.</title>
        <authorList>
            <person name="Gao C."/>
            <person name="Wang Y."/>
            <person name="Shen Y."/>
            <person name="Yan D."/>
            <person name="He X."/>
            <person name="Dai J."/>
            <person name="Wu Q."/>
        </authorList>
    </citation>
    <scope>NUCLEOTIDE SEQUENCE [LARGE SCALE GENOMIC DNA]</scope>
    <source>
        <strain evidence="2 3">0710</strain>
    </source>
</reference>
<evidence type="ECO:0000313" key="2">
    <source>
        <dbReference type="EMBL" id="KFM24306.1"/>
    </source>
</evidence>
<name>A0A087SF02_AUXPR</name>
<dbReference type="GeneID" id="23616539"/>
<dbReference type="EMBL" id="KL662106">
    <property type="protein sequence ID" value="KFM24306.1"/>
    <property type="molecule type" value="Genomic_DNA"/>
</dbReference>
<dbReference type="Proteomes" id="UP000028924">
    <property type="component" value="Unassembled WGS sequence"/>
</dbReference>
<proteinExistence type="predicted"/>
<protein>
    <submittedName>
        <fullName evidence="2">Uncharacterized protein</fullName>
    </submittedName>
</protein>
<dbReference type="AlphaFoldDB" id="A0A087SF02"/>
<dbReference type="KEGG" id="apro:F751_5148"/>
<keyword evidence="3" id="KW-1185">Reference proteome</keyword>
<gene>
    <name evidence="2" type="ORF">F751_5148</name>
</gene>
<feature type="region of interest" description="Disordered" evidence="1">
    <location>
        <begin position="1"/>
        <end position="41"/>
    </location>
</feature>
<accession>A0A087SF02</accession>
<sequence>MRPAGPASPPSTRARLWRRCPRRRPHAGLRSRATGTSGTGEWECCERGVRAEGGV</sequence>
<evidence type="ECO:0000313" key="3">
    <source>
        <dbReference type="Proteomes" id="UP000028924"/>
    </source>
</evidence>
<evidence type="ECO:0000256" key="1">
    <source>
        <dbReference type="SAM" id="MobiDB-lite"/>
    </source>
</evidence>
<organism evidence="2 3">
    <name type="scientific">Auxenochlorella protothecoides</name>
    <name type="common">Green microalga</name>
    <name type="synonym">Chlorella protothecoides</name>
    <dbReference type="NCBI Taxonomy" id="3075"/>
    <lineage>
        <taxon>Eukaryota</taxon>
        <taxon>Viridiplantae</taxon>
        <taxon>Chlorophyta</taxon>
        <taxon>core chlorophytes</taxon>
        <taxon>Trebouxiophyceae</taxon>
        <taxon>Chlorellales</taxon>
        <taxon>Chlorellaceae</taxon>
        <taxon>Auxenochlorella</taxon>
    </lineage>
</organism>
<dbReference type="RefSeq" id="XP_011397193.1">
    <property type="nucleotide sequence ID" value="XM_011398891.1"/>
</dbReference>
<feature type="compositionally biased region" description="Basic residues" evidence="1">
    <location>
        <begin position="15"/>
        <end position="29"/>
    </location>
</feature>